<feature type="signal peptide" evidence="1">
    <location>
        <begin position="1"/>
        <end position="24"/>
    </location>
</feature>
<organism evidence="3 4">
    <name type="scientific">Lacipirellula limnantheis</name>
    <dbReference type="NCBI Taxonomy" id="2528024"/>
    <lineage>
        <taxon>Bacteria</taxon>
        <taxon>Pseudomonadati</taxon>
        <taxon>Planctomycetota</taxon>
        <taxon>Planctomycetia</taxon>
        <taxon>Pirellulales</taxon>
        <taxon>Lacipirellulaceae</taxon>
        <taxon>Lacipirellula</taxon>
    </lineage>
</organism>
<dbReference type="EMBL" id="CP036339">
    <property type="protein sequence ID" value="QDT74147.1"/>
    <property type="molecule type" value="Genomic_DNA"/>
</dbReference>
<keyword evidence="1" id="KW-0732">Signal</keyword>
<feature type="domain" description="Ice-binding protein C-terminal" evidence="2">
    <location>
        <begin position="195"/>
        <end position="217"/>
    </location>
</feature>
<evidence type="ECO:0000313" key="3">
    <source>
        <dbReference type="EMBL" id="QDT74147.1"/>
    </source>
</evidence>
<sequence length="221" mass="22944" precursor="true">MKPPIKNRLCNALIVALATVAAWAGTAAAVTIPLFNTGTDATNTAWVPSNVTDIHYFYTLSPTAGPPVTVNNAIWPIFGGPWVPNNANSRWIGPDQSSQGPAGAYTYATQFTLPPSANLATVNVSGLWATDDPGLNIEINNISTGQLSAGFSSLVPFSITSGFQIGVNTIEFLVQNAGGPTGLRVDKIQGSFSLIPEPTTLSLAAGGLAAIAALRRRALPL</sequence>
<keyword evidence="4" id="KW-1185">Reference proteome</keyword>
<dbReference type="RefSeq" id="WP_145433932.1">
    <property type="nucleotide sequence ID" value="NZ_CP036339.1"/>
</dbReference>
<evidence type="ECO:0000259" key="2">
    <source>
        <dbReference type="Pfam" id="PF07589"/>
    </source>
</evidence>
<evidence type="ECO:0000313" key="4">
    <source>
        <dbReference type="Proteomes" id="UP000317909"/>
    </source>
</evidence>
<accession>A0A517U0I8</accession>
<dbReference type="OrthoDB" id="266272at2"/>
<reference evidence="3 4" key="1">
    <citation type="submission" date="2019-02" db="EMBL/GenBank/DDBJ databases">
        <title>Deep-cultivation of Planctomycetes and their phenomic and genomic characterization uncovers novel biology.</title>
        <authorList>
            <person name="Wiegand S."/>
            <person name="Jogler M."/>
            <person name="Boedeker C."/>
            <person name="Pinto D."/>
            <person name="Vollmers J."/>
            <person name="Rivas-Marin E."/>
            <person name="Kohn T."/>
            <person name="Peeters S.H."/>
            <person name="Heuer A."/>
            <person name="Rast P."/>
            <person name="Oberbeckmann S."/>
            <person name="Bunk B."/>
            <person name="Jeske O."/>
            <person name="Meyerdierks A."/>
            <person name="Storesund J.E."/>
            <person name="Kallscheuer N."/>
            <person name="Luecker S."/>
            <person name="Lage O.M."/>
            <person name="Pohl T."/>
            <person name="Merkel B.J."/>
            <person name="Hornburger P."/>
            <person name="Mueller R.-W."/>
            <person name="Bruemmer F."/>
            <person name="Labrenz M."/>
            <person name="Spormann A.M."/>
            <person name="Op den Camp H."/>
            <person name="Overmann J."/>
            <person name="Amann R."/>
            <person name="Jetten M.S.M."/>
            <person name="Mascher T."/>
            <person name="Medema M.H."/>
            <person name="Devos D.P."/>
            <person name="Kaster A.-K."/>
            <person name="Ovreas L."/>
            <person name="Rohde M."/>
            <person name="Galperin M.Y."/>
            <person name="Jogler C."/>
        </authorList>
    </citation>
    <scope>NUCLEOTIDE SEQUENCE [LARGE SCALE GENOMIC DNA]</scope>
    <source>
        <strain evidence="3 4">I41</strain>
    </source>
</reference>
<proteinExistence type="predicted"/>
<dbReference type="InterPro" id="IPR013424">
    <property type="entry name" value="Ice-binding_C"/>
</dbReference>
<evidence type="ECO:0000256" key="1">
    <source>
        <dbReference type="SAM" id="SignalP"/>
    </source>
</evidence>
<gene>
    <name evidence="3" type="ORF">I41_33420</name>
</gene>
<protein>
    <recommendedName>
        <fullName evidence="2">Ice-binding protein C-terminal domain-containing protein</fullName>
    </recommendedName>
</protein>
<dbReference type="Pfam" id="PF07589">
    <property type="entry name" value="PEP-CTERM"/>
    <property type="match status" value="1"/>
</dbReference>
<dbReference type="AlphaFoldDB" id="A0A517U0I8"/>
<feature type="chain" id="PRO_5022062296" description="Ice-binding protein C-terminal domain-containing protein" evidence="1">
    <location>
        <begin position="25"/>
        <end position="221"/>
    </location>
</feature>
<dbReference type="Proteomes" id="UP000317909">
    <property type="component" value="Chromosome"/>
</dbReference>
<name>A0A517U0I8_9BACT</name>
<dbReference type="KEGG" id="llh:I41_33420"/>